<feature type="compositionally biased region" description="Basic residues" evidence="1">
    <location>
        <begin position="72"/>
        <end position="91"/>
    </location>
</feature>
<feature type="compositionally biased region" description="Basic and acidic residues" evidence="1">
    <location>
        <begin position="92"/>
        <end position="102"/>
    </location>
</feature>
<proteinExistence type="predicted"/>
<evidence type="ECO:0000313" key="2">
    <source>
        <dbReference type="EMBL" id="KAJ6815026.1"/>
    </source>
</evidence>
<dbReference type="PANTHER" id="PTHR34779">
    <property type="entry name" value="OS09G0542900 PROTEIN"/>
    <property type="match status" value="1"/>
</dbReference>
<dbReference type="PANTHER" id="PTHR34779:SF1">
    <property type="entry name" value="OS09G0542900 PROTEIN"/>
    <property type="match status" value="1"/>
</dbReference>
<evidence type="ECO:0000256" key="1">
    <source>
        <dbReference type="SAM" id="MobiDB-lite"/>
    </source>
</evidence>
<reference evidence="2" key="2">
    <citation type="submission" date="2023-04" db="EMBL/GenBank/DDBJ databases">
        <authorList>
            <person name="Bruccoleri R.E."/>
            <person name="Oakeley E.J."/>
            <person name="Faust A.-M."/>
            <person name="Dessus-Babus S."/>
            <person name="Altorfer M."/>
            <person name="Burckhardt D."/>
            <person name="Oertli M."/>
            <person name="Naumann U."/>
            <person name="Petersen F."/>
            <person name="Wong J."/>
        </authorList>
    </citation>
    <scope>NUCLEOTIDE SEQUENCE</scope>
    <source>
        <strain evidence="2">GSM-AAB239-AS_SAM_17_03QT</strain>
        <tissue evidence="2">Leaf</tissue>
    </source>
</reference>
<evidence type="ECO:0000313" key="3">
    <source>
        <dbReference type="Proteomes" id="UP001140949"/>
    </source>
</evidence>
<dbReference type="InterPro" id="IPR038796">
    <property type="entry name" value="At1g76070-like"/>
</dbReference>
<dbReference type="EMBL" id="JANAVB010029271">
    <property type="protein sequence ID" value="KAJ6815026.1"/>
    <property type="molecule type" value="Genomic_DNA"/>
</dbReference>
<comment type="caution">
    <text evidence="2">The sequence shown here is derived from an EMBL/GenBank/DDBJ whole genome shotgun (WGS) entry which is preliminary data.</text>
</comment>
<keyword evidence="3" id="KW-1185">Reference proteome</keyword>
<sequence length="127" mass="14180">MAGKILKFLPKAASFSIPNHNSSSNKSSKHMFSGPIVPMIPEHCRRKSSGMLEEEEEEPTSPKVSCIGQVNHNKKSSNSRRRKMKLKKERRRAVGDEEGGRAEEEEGEGSAKADFIDRWDVLEIKGG</sequence>
<organism evidence="2 3">
    <name type="scientific">Iris pallida</name>
    <name type="common">Sweet iris</name>
    <dbReference type="NCBI Taxonomy" id="29817"/>
    <lineage>
        <taxon>Eukaryota</taxon>
        <taxon>Viridiplantae</taxon>
        <taxon>Streptophyta</taxon>
        <taxon>Embryophyta</taxon>
        <taxon>Tracheophyta</taxon>
        <taxon>Spermatophyta</taxon>
        <taxon>Magnoliopsida</taxon>
        <taxon>Liliopsida</taxon>
        <taxon>Asparagales</taxon>
        <taxon>Iridaceae</taxon>
        <taxon>Iridoideae</taxon>
        <taxon>Irideae</taxon>
        <taxon>Iris</taxon>
    </lineage>
</organism>
<dbReference type="Proteomes" id="UP001140949">
    <property type="component" value="Unassembled WGS sequence"/>
</dbReference>
<name>A0AAX6FF91_IRIPA</name>
<protein>
    <submittedName>
        <fullName evidence="2">Uncharacterized protein</fullName>
    </submittedName>
</protein>
<feature type="region of interest" description="Disordered" evidence="1">
    <location>
        <begin position="9"/>
        <end position="113"/>
    </location>
</feature>
<gene>
    <name evidence="2" type="ORF">M6B38_136495</name>
</gene>
<reference evidence="2" key="1">
    <citation type="journal article" date="2023" name="GigaByte">
        <title>Genome assembly of the bearded iris, Iris pallida Lam.</title>
        <authorList>
            <person name="Bruccoleri R.E."/>
            <person name="Oakeley E.J."/>
            <person name="Faust A.M.E."/>
            <person name="Altorfer M."/>
            <person name="Dessus-Babus S."/>
            <person name="Burckhardt D."/>
            <person name="Oertli M."/>
            <person name="Naumann U."/>
            <person name="Petersen F."/>
            <person name="Wong J."/>
        </authorList>
    </citation>
    <scope>NUCLEOTIDE SEQUENCE</scope>
    <source>
        <strain evidence="2">GSM-AAB239-AS_SAM_17_03QT</strain>
    </source>
</reference>
<accession>A0AAX6FF91</accession>
<dbReference type="AlphaFoldDB" id="A0AAX6FF91"/>